<organism evidence="2 3">
    <name type="scientific">Ditylenchus dipsaci</name>
    <dbReference type="NCBI Taxonomy" id="166011"/>
    <lineage>
        <taxon>Eukaryota</taxon>
        <taxon>Metazoa</taxon>
        <taxon>Ecdysozoa</taxon>
        <taxon>Nematoda</taxon>
        <taxon>Chromadorea</taxon>
        <taxon>Rhabditida</taxon>
        <taxon>Tylenchina</taxon>
        <taxon>Tylenchomorpha</taxon>
        <taxon>Sphaerularioidea</taxon>
        <taxon>Anguinidae</taxon>
        <taxon>Anguininae</taxon>
        <taxon>Ditylenchus</taxon>
    </lineage>
</organism>
<dbReference type="Gene3D" id="3.40.50.1820">
    <property type="entry name" value="alpha/beta hydrolase"/>
    <property type="match status" value="1"/>
</dbReference>
<dbReference type="SUPFAM" id="SSF53474">
    <property type="entry name" value="alpha/beta-Hydrolases"/>
    <property type="match status" value="1"/>
</dbReference>
<evidence type="ECO:0000313" key="2">
    <source>
        <dbReference type="Proteomes" id="UP000887574"/>
    </source>
</evidence>
<sequence length="229" mass="27245">MHNRNTSLAQFAIPWQKFETYGKADFTNFVRNVVANEAHFGAKATKVQTEILDHYLVNKTANDSNFYLQKYTQLLSDIQFNIPIIWESRIKAQFQWPLFLYLNTYFNEKVFPEQVKVRANFHSNDHNYLFRKENSSVQFNVQDRAIEDFLVRSTVNFVNKGNPSTKEIIWPVTTPEIPMRYLKIKENRPEVADLLMLDRLKFWLTLVETYPTYNIIRGTAHPEYRHQEL</sequence>
<dbReference type="InterPro" id="IPR050309">
    <property type="entry name" value="Type-B_Carboxylest/Lipase"/>
</dbReference>
<dbReference type="InterPro" id="IPR029058">
    <property type="entry name" value="AB_hydrolase_fold"/>
</dbReference>
<dbReference type="AlphaFoldDB" id="A0A915CLW7"/>
<protein>
    <submittedName>
        <fullName evidence="3">Carboxylesterase type B domain-containing protein</fullName>
    </submittedName>
</protein>
<reference evidence="3" key="1">
    <citation type="submission" date="2022-11" db="UniProtKB">
        <authorList>
            <consortium name="WormBaseParasite"/>
        </authorList>
    </citation>
    <scope>IDENTIFICATION</scope>
</reference>
<keyword evidence="2" id="KW-1185">Reference proteome</keyword>
<accession>A0A915CLW7</accession>
<dbReference type="Pfam" id="PF00135">
    <property type="entry name" value="COesterase"/>
    <property type="match status" value="1"/>
</dbReference>
<dbReference type="WBParaSite" id="jg10357">
    <property type="protein sequence ID" value="jg10357"/>
    <property type="gene ID" value="jg10357"/>
</dbReference>
<dbReference type="PANTHER" id="PTHR11559">
    <property type="entry name" value="CARBOXYLESTERASE"/>
    <property type="match status" value="1"/>
</dbReference>
<proteinExistence type="predicted"/>
<name>A0A915CLW7_9BILA</name>
<evidence type="ECO:0000259" key="1">
    <source>
        <dbReference type="Pfam" id="PF00135"/>
    </source>
</evidence>
<feature type="domain" description="Carboxylesterase type B" evidence="1">
    <location>
        <begin position="28"/>
        <end position="203"/>
    </location>
</feature>
<evidence type="ECO:0000313" key="3">
    <source>
        <dbReference type="WBParaSite" id="jg10357"/>
    </source>
</evidence>
<dbReference type="Proteomes" id="UP000887574">
    <property type="component" value="Unplaced"/>
</dbReference>
<dbReference type="InterPro" id="IPR002018">
    <property type="entry name" value="CarbesteraseB"/>
</dbReference>